<gene>
    <name evidence="1" type="ORF">C4B59_14275</name>
</gene>
<protein>
    <submittedName>
        <fullName evidence="1">Uncharacterized protein</fullName>
    </submittedName>
</protein>
<sequence length="64" mass="7566">MPVIEVSNETLRQLDYLRIRMQVSSYDEVIRHLTGTEYIRPAYIKDPEPEQKRPDDGIGIYKVE</sequence>
<accession>A0AC61KZH1</accession>
<evidence type="ECO:0000313" key="2">
    <source>
        <dbReference type="Proteomes" id="UP000248329"/>
    </source>
</evidence>
<reference evidence="1" key="1">
    <citation type="submission" date="2018-01" db="EMBL/GenBank/DDBJ databases">
        <authorList>
            <person name="Krukenberg V."/>
        </authorList>
    </citation>
    <scope>NUCLEOTIDE SEQUENCE</scope>
    <source>
        <strain evidence="1">E20ANME2</strain>
    </source>
</reference>
<name>A0AC61KZH1_9EURY</name>
<evidence type="ECO:0000313" key="1">
    <source>
        <dbReference type="EMBL" id="PXF57937.1"/>
    </source>
</evidence>
<organism evidence="1 2">
    <name type="scientific">Candidatus Methanogaster sp</name>
    <dbReference type="NCBI Taxonomy" id="3386292"/>
    <lineage>
        <taxon>Archaea</taxon>
        <taxon>Methanobacteriati</taxon>
        <taxon>Methanobacteriota</taxon>
        <taxon>Stenosarchaea group</taxon>
        <taxon>Methanomicrobia</taxon>
        <taxon>Methanosarcinales</taxon>
        <taxon>ANME-2 cluster</taxon>
        <taxon>Candidatus Methanogasteraceae</taxon>
        <taxon>Candidatus Methanogaster</taxon>
    </lineage>
</organism>
<dbReference type="EMBL" id="PQXF01000046">
    <property type="protein sequence ID" value="PXF57937.1"/>
    <property type="molecule type" value="Genomic_DNA"/>
</dbReference>
<dbReference type="Proteomes" id="UP000248329">
    <property type="component" value="Unassembled WGS sequence"/>
</dbReference>
<comment type="caution">
    <text evidence="1">The sequence shown here is derived from an EMBL/GenBank/DDBJ whole genome shotgun (WGS) entry which is preliminary data.</text>
</comment>
<proteinExistence type="predicted"/>